<dbReference type="Proteomes" id="UP000010433">
    <property type="component" value="Unassembled WGS sequence"/>
</dbReference>
<dbReference type="EMBL" id="AMEP01000095">
    <property type="protein sequence ID" value="EKX99854.1"/>
    <property type="molecule type" value="Genomic_DNA"/>
</dbReference>
<reference evidence="1 2" key="1">
    <citation type="submission" date="2012-05" db="EMBL/GenBank/DDBJ databases">
        <authorList>
            <person name="Weinstock G."/>
            <person name="Sodergren E."/>
            <person name="Lobos E.A."/>
            <person name="Fulton L."/>
            <person name="Fulton R."/>
            <person name="Courtney L."/>
            <person name="Fronick C."/>
            <person name="O'Laughlin M."/>
            <person name="Godfrey J."/>
            <person name="Wilson R.M."/>
            <person name="Miner T."/>
            <person name="Farmer C."/>
            <person name="Delehaunty K."/>
            <person name="Cordes M."/>
            <person name="Minx P."/>
            <person name="Tomlinson C."/>
            <person name="Chen J."/>
            <person name="Wollam A."/>
            <person name="Pepin K.H."/>
            <person name="Bhonagiri V."/>
            <person name="Zhang X."/>
            <person name="Suruliraj S."/>
            <person name="Warren W."/>
            <person name="Mitreva M."/>
            <person name="Mardis E.R."/>
            <person name="Wilson R.K."/>
        </authorList>
    </citation>
    <scope>NUCLEOTIDE SEQUENCE [LARGE SCALE GENOMIC DNA]</scope>
    <source>
        <strain evidence="1 2">F0055</strain>
    </source>
</reference>
<name>L1N9B7_9BACT</name>
<evidence type="ECO:0000313" key="2">
    <source>
        <dbReference type="Proteomes" id="UP000010433"/>
    </source>
</evidence>
<accession>L1N9B7</accession>
<dbReference type="HOGENOM" id="CLU_3028580_0_0_10"/>
<comment type="caution">
    <text evidence="1">The sequence shown here is derived from an EMBL/GenBank/DDBJ whole genome shotgun (WGS) entry which is preliminary data.</text>
</comment>
<proteinExistence type="predicted"/>
<gene>
    <name evidence="1" type="ORF">HMPREF9151_01494</name>
</gene>
<protein>
    <submittedName>
        <fullName evidence="1">Uncharacterized protein</fullName>
    </submittedName>
</protein>
<keyword evidence="2" id="KW-1185">Reference proteome</keyword>
<evidence type="ECO:0000313" key="1">
    <source>
        <dbReference type="EMBL" id="EKX99854.1"/>
    </source>
</evidence>
<sequence length="55" mass="6201">MLLGLVRLAINQTTWCKQMCIHLNKIGTSKCVYTPLMPVLTNTRRSPNAPTKPVF</sequence>
<organism evidence="1 2">
    <name type="scientific">Hoylesella saccharolytica F0055</name>
    <dbReference type="NCBI Taxonomy" id="1127699"/>
    <lineage>
        <taxon>Bacteria</taxon>
        <taxon>Pseudomonadati</taxon>
        <taxon>Bacteroidota</taxon>
        <taxon>Bacteroidia</taxon>
        <taxon>Bacteroidales</taxon>
        <taxon>Prevotellaceae</taxon>
        <taxon>Hoylesella</taxon>
    </lineage>
</organism>
<dbReference type="AlphaFoldDB" id="L1N9B7"/>